<organism evidence="2 3">
    <name type="scientific">Chloebia gouldiae</name>
    <name type="common">Gouldian finch</name>
    <name type="synonym">Erythrura gouldiae</name>
    <dbReference type="NCBI Taxonomy" id="44316"/>
    <lineage>
        <taxon>Eukaryota</taxon>
        <taxon>Metazoa</taxon>
        <taxon>Chordata</taxon>
        <taxon>Craniata</taxon>
        <taxon>Vertebrata</taxon>
        <taxon>Euteleostomi</taxon>
        <taxon>Archelosauria</taxon>
        <taxon>Archosauria</taxon>
        <taxon>Dinosauria</taxon>
        <taxon>Saurischia</taxon>
        <taxon>Theropoda</taxon>
        <taxon>Coelurosauria</taxon>
        <taxon>Aves</taxon>
        <taxon>Neognathae</taxon>
        <taxon>Neoaves</taxon>
        <taxon>Telluraves</taxon>
        <taxon>Australaves</taxon>
        <taxon>Passeriformes</taxon>
        <taxon>Passeroidea</taxon>
        <taxon>Passeridae</taxon>
        <taxon>Chloebia</taxon>
    </lineage>
</organism>
<sequence length="109" mass="12172">EEKKKGRRKEKEKRRGREDPGGRRKAARGGEGAGWPRAAPRRPYKAPRGGGARQRRRGRERGRSRRGSRSSPRDPRRLPAGELIPSEATLTWQGSRRVAHLTAASPDGC</sequence>
<gene>
    <name evidence="2" type="ORF">DV515_00011177</name>
</gene>
<name>A0A3L8S8B4_CHLGU</name>
<evidence type="ECO:0000313" key="3">
    <source>
        <dbReference type="Proteomes" id="UP000276834"/>
    </source>
</evidence>
<feature type="compositionally biased region" description="Basic residues" evidence="1">
    <location>
        <begin position="1"/>
        <end position="12"/>
    </location>
</feature>
<feature type="compositionally biased region" description="Basic and acidic residues" evidence="1">
    <location>
        <begin position="13"/>
        <end position="22"/>
    </location>
</feature>
<feature type="compositionally biased region" description="Basic residues" evidence="1">
    <location>
        <begin position="53"/>
        <end position="68"/>
    </location>
</feature>
<evidence type="ECO:0000256" key="1">
    <source>
        <dbReference type="SAM" id="MobiDB-lite"/>
    </source>
</evidence>
<feature type="region of interest" description="Disordered" evidence="1">
    <location>
        <begin position="1"/>
        <end position="89"/>
    </location>
</feature>
<reference evidence="2 3" key="1">
    <citation type="journal article" date="2018" name="Proc. R. Soc. B">
        <title>A non-coding region near Follistatin controls head colour polymorphism in the Gouldian finch.</title>
        <authorList>
            <person name="Toomey M.B."/>
            <person name="Marques C.I."/>
            <person name="Andrade P."/>
            <person name="Araujo P.M."/>
            <person name="Sabatino S."/>
            <person name="Gazda M.A."/>
            <person name="Afonso S."/>
            <person name="Lopes R.J."/>
            <person name="Corbo J.C."/>
            <person name="Carneiro M."/>
        </authorList>
    </citation>
    <scope>NUCLEOTIDE SEQUENCE [LARGE SCALE GENOMIC DNA]</scope>
    <source>
        <strain evidence="2">Red01</strain>
        <tissue evidence="2">Muscle</tissue>
    </source>
</reference>
<evidence type="ECO:0000313" key="2">
    <source>
        <dbReference type="EMBL" id="RLV98075.1"/>
    </source>
</evidence>
<feature type="non-terminal residue" evidence="2">
    <location>
        <position position="1"/>
    </location>
</feature>
<dbReference type="AlphaFoldDB" id="A0A3L8S8B4"/>
<keyword evidence="3" id="KW-1185">Reference proteome</keyword>
<proteinExistence type="predicted"/>
<protein>
    <submittedName>
        <fullName evidence="2">Uncharacterized protein</fullName>
    </submittedName>
</protein>
<comment type="caution">
    <text evidence="2">The sequence shown here is derived from an EMBL/GenBank/DDBJ whole genome shotgun (WGS) entry which is preliminary data.</text>
</comment>
<accession>A0A3L8S8B4</accession>
<dbReference type="Proteomes" id="UP000276834">
    <property type="component" value="Unassembled WGS sequence"/>
</dbReference>
<dbReference type="EMBL" id="QUSF01000046">
    <property type="protein sequence ID" value="RLV98075.1"/>
    <property type="molecule type" value="Genomic_DNA"/>
</dbReference>